<evidence type="ECO:0000313" key="2">
    <source>
        <dbReference type="Proteomes" id="UP001064048"/>
    </source>
</evidence>
<dbReference type="EMBL" id="CM046121">
    <property type="protein sequence ID" value="KAI8434454.1"/>
    <property type="molecule type" value="Genomic_DNA"/>
</dbReference>
<gene>
    <name evidence="1" type="ORF">MSG28_012474</name>
</gene>
<keyword evidence="2" id="KW-1185">Reference proteome</keyword>
<name>A0ACC0KDK1_CHOFU</name>
<accession>A0ACC0KDK1</accession>
<sequence length="483" mass="51590">MLLGKPVRVRGHPGWTGHVATSYDAEPEYAPAPAPPPVAPTTPSIYDGREQVLYWSDASNEIAFVVPSGYEVEEDDKQSDIVKNDTDGSCLSTSSEKAAGSCWDVSSNSSGAPSYERSISESDKGERGRSSLNEKVRALSLDLDKQPGAQGLTGSGRRNRDFTTKILIFWLEDFEDHLNLPIDDLLRYCETGQPWRRHEVVVYSVGARASGLVRVAAARAGARCAPARNWRPRCCPPACAAPPRMRTTHTDTPPSCEYTAAARAGGALCATGARCCPPACAAGPRMRTTHTATPPSLSTTAAARAGARCAPARNWRPRCCPPACARARACAPRTPPHHRAVSTPRRARGGALCAGAQLAPALLPACLRRAARMRTTHTATPPSCEYTAARARAGARCAPARNWRPRCCPPACAAPPRMRTTHTATPPSCEYTARRARGARCAPARNWRPRCCPPACAAPPRMRTTHTATPPSCTSRPTCGAAS</sequence>
<proteinExistence type="predicted"/>
<comment type="caution">
    <text evidence="1">The sequence shown here is derived from an EMBL/GenBank/DDBJ whole genome shotgun (WGS) entry which is preliminary data.</text>
</comment>
<dbReference type="Proteomes" id="UP001064048">
    <property type="component" value="Chromosome 21"/>
</dbReference>
<reference evidence="1 2" key="1">
    <citation type="journal article" date="2022" name="Genome Biol. Evol.">
        <title>The Spruce Budworm Genome: Reconstructing the Evolutionary History of Antifreeze Proteins.</title>
        <authorList>
            <person name="Beliveau C."/>
            <person name="Gagne P."/>
            <person name="Picq S."/>
            <person name="Vernygora O."/>
            <person name="Keeling C.I."/>
            <person name="Pinkney K."/>
            <person name="Doucet D."/>
            <person name="Wen F."/>
            <person name="Johnston J.S."/>
            <person name="Maaroufi H."/>
            <person name="Boyle B."/>
            <person name="Laroche J."/>
            <person name="Dewar K."/>
            <person name="Juretic N."/>
            <person name="Blackburn G."/>
            <person name="Nisole A."/>
            <person name="Brunet B."/>
            <person name="Brandao M."/>
            <person name="Lumley L."/>
            <person name="Duan J."/>
            <person name="Quan G."/>
            <person name="Lucarotti C.J."/>
            <person name="Roe A.D."/>
            <person name="Sperling F.A.H."/>
            <person name="Levesque R.C."/>
            <person name="Cusson M."/>
        </authorList>
    </citation>
    <scope>NUCLEOTIDE SEQUENCE [LARGE SCALE GENOMIC DNA]</scope>
    <source>
        <strain evidence="1">Glfc:IPQL:Cfum</strain>
    </source>
</reference>
<evidence type="ECO:0000313" key="1">
    <source>
        <dbReference type="EMBL" id="KAI8434454.1"/>
    </source>
</evidence>
<protein>
    <submittedName>
        <fullName evidence="1">Uncharacterized protein</fullName>
    </submittedName>
</protein>
<organism evidence="1 2">
    <name type="scientific">Choristoneura fumiferana</name>
    <name type="common">Spruce budworm moth</name>
    <name type="synonym">Archips fumiferana</name>
    <dbReference type="NCBI Taxonomy" id="7141"/>
    <lineage>
        <taxon>Eukaryota</taxon>
        <taxon>Metazoa</taxon>
        <taxon>Ecdysozoa</taxon>
        <taxon>Arthropoda</taxon>
        <taxon>Hexapoda</taxon>
        <taxon>Insecta</taxon>
        <taxon>Pterygota</taxon>
        <taxon>Neoptera</taxon>
        <taxon>Endopterygota</taxon>
        <taxon>Lepidoptera</taxon>
        <taxon>Glossata</taxon>
        <taxon>Ditrysia</taxon>
        <taxon>Tortricoidea</taxon>
        <taxon>Tortricidae</taxon>
        <taxon>Tortricinae</taxon>
        <taxon>Choristoneura</taxon>
    </lineage>
</organism>